<proteinExistence type="predicted"/>
<dbReference type="RefSeq" id="WP_055205294.1">
    <property type="nucleotide sequence ID" value="NZ_JACOOK010000004.1"/>
</dbReference>
<gene>
    <name evidence="3" type="ORF">H8S08_09060</name>
</gene>
<dbReference type="Proteomes" id="UP000636891">
    <property type="component" value="Unassembled WGS sequence"/>
</dbReference>
<evidence type="ECO:0000313" key="3">
    <source>
        <dbReference type="EMBL" id="MBC5617162.1"/>
    </source>
</evidence>
<keyword evidence="4" id="KW-1185">Reference proteome</keyword>
<protein>
    <submittedName>
        <fullName evidence="3">PorT family protein</fullName>
    </submittedName>
</protein>
<reference evidence="3 4" key="1">
    <citation type="submission" date="2020-08" db="EMBL/GenBank/DDBJ databases">
        <title>Genome public.</title>
        <authorList>
            <person name="Liu C."/>
            <person name="Sun Q."/>
        </authorList>
    </citation>
    <scope>NUCLEOTIDE SEQUENCE [LARGE SCALE GENOMIC DNA]</scope>
    <source>
        <strain evidence="3 4">New-7</strain>
    </source>
</reference>
<keyword evidence="1" id="KW-0732">Signal</keyword>
<dbReference type="EMBL" id="JACOOK010000004">
    <property type="protein sequence ID" value="MBC5617162.1"/>
    <property type="molecule type" value="Genomic_DNA"/>
</dbReference>
<feature type="signal peptide" evidence="1">
    <location>
        <begin position="1"/>
        <end position="24"/>
    </location>
</feature>
<evidence type="ECO:0000313" key="4">
    <source>
        <dbReference type="Proteomes" id="UP000636891"/>
    </source>
</evidence>
<accession>A0ABR7CNB0</accession>
<evidence type="ECO:0000256" key="1">
    <source>
        <dbReference type="SAM" id="SignalP"/>
    </source>
</evidence>
<comment type="caution">
    <text evidence="3">The sequence shown here is derived from an EMBL/GenBank/DDBJ whole genome shotgun (WGS) entry which is preliminary data.</text>
</comment>
<dbReference type="SUPFAM" id="SSF56925">
    <property type="entry name" value="OMPA-like"/>
    <property type="match status" value="1"/>
</dbReference>
<sequence>MKKRCLLTTAIALILCGITNNAGAKGPIRFGIKAGIQSQSLHASKDEVLGVFSADKDFGYQFGFVARINFPMLYIQPELNYAKHRFTMDMEDGATTKVKVNNIELPILVGWKIAFVRLFAGPVFTLMNDTGNKLKNTSAAINTELAKSLVGYQLGGGVEFGRVNVDMRYGGQFKKPELTVVKGEQQARTYKTSMNQWQLNISYLF</sequence>
<dbReference type="InterPro" id="IPR025665">
    <property type="entry name" value="Beta-barrel_OMP_2"/>
</dbReference>
<name>A0ABR7CNB0_9BACT</name>
<feature type="chain" id="PRO_5046736012" evidence="1">
    <location>
        <begin position="25"/>
        <end position="205"/>
    </location>
</feature>
<organism evidence="3 4">
    <name type="scientific">Alistipes hominis</name>
    <dbReference type="NCBI Taxonomy" id="2763015"/>
    <lineage>
        <taxon>Bacteria</taxon>
        <taxon>Pseudomonadati</taxon>
        <taxon>Bacteroidota</taxon>
        <taxon>Bacteroidia</taxon>
        <taxon>Bacteroidales</taxon>
        <taxon>Rikenellaceae</taxon>
        <taxon>Alistipes</taxon>
    </lineage>
</organism>
<dbReference type="InterPro" id="IPR011250">
    <property type="entry name" value="OMP/PagP_B-barrel"/>
</dbReference>
<evidence type="ECO:0000259" key="2">
    <source>
        <dbReference type="Pfam" id="PF13568"/>
    </source>
</evidence>
<feature type="domain" description="Outer membrane protein beta-barrel" evidence="2">
    <location>
        <begin position="27"/>
        <end position="169"/>
    </location>
</feature>
<dbReference type="Pfam" id="PF13568">
    <property type="entry name" value="OMP_b-brl_2"/>
    <property type="match status" value="1"/>
</dbReference>